<evidence type="ECO:0000313" key="10">
    <source>
        <dbReference type="EMBL" id="RUP48680.1"/>
    </source>
</evidence>
<dbReference type="FunFam" id="1.25.40.730:FF:000002">
    <property type="entry name" value="Clathrin heavy chain"/>
    <property type="match status" value="1"/>
</dbReference>
<feature type="repeat" description="CHCR" evidence="7">
    <location>
        <begin position="537"/>
        <end position="683"/>
    </location>
</feature>
<feature type="coiled-coil region" evidence="8">
    <location>
        <begin position="1615"/>
        <end position="1642"/>
    </location>
</feature>
<keyword evidence="2" id="KW-0677">Repeat</keyword>
<evidence type="ECO:0000256" key="3">
    <source>
        <dbReference type="ARBA" id="ARBA00023136"/>
    </source>
</evidence>
<dbReference type="GO" id="GO:0005198">
    <property type="term" value="F:structural molecule activity"/>
    <property type="evidence" value="ECO:0007669"/>
    <property type="project" value="InterPro"/>
</dbReference>
<evidence type="ECO:0000256" key="6">
    <source>
        <dbReference type="PIRNR" id="PIRNR002290"/>
    </source>
</evidence>
<name>A0A433DCV6_9FUNG</name>
<evidence type="ECO:0000256" key="7">
    <source>
        <dbReference type="PROSITE-ProRule" id="PRU01006"/>
    </source>
</evidence>
<dbReference type="Gene3D" id="1.25.40.730">
    <property type="match status" value="1"/>
</dbReference>
<gene>
    <name evidence="10" type="ORF">BC936DRAFT_144185</name>
</gene>
<dbReference type="Gene3D" id="1.25.40.10">
    <property type="entry name" value="Tetratricopeptide repeat domain"/>
    <property type="match status" value="4"/>
</dbReference>
<evidence type="ECO:0000256" key="2">
    <source>
        <dbReference type="ARBA" id="ARBA00022737"/>
    </source>
</evidence>
<dbReference type="InterPro" id="IPR011990">
    <property type="entry name" value="TPR-like_helical_dom_sf"/>
</dbReference>
<dbReference type="GO" id="GO:0005829">
    <property type="term" value="C:cytosol"/>
    <property type="evidence" value="ECO:0007669"/>
    <property type="project" value="GOC"/>
</dbReference>
<comment type="function">
    <text evidence="6">Clathrin is the major protein of the polyhedral coat of coated pits and vesicles.</text>
</comment>
<dbReference type="PROSITE" id="PS50236">
    <property type="entry name" value="CHCR"/>
    <property type="match status" value="7"/>
</dbReference>
<dbReference type="Pfam" id="PF13838">
    <property type="entry name" value="Clathrin_H_link"/>
    <property type="match status" value="1"/>
</dbReference>
<dbReference type="InterPro" id="IPR055358">
    <property type="entry name" value="CHCR"/>
</dbReference>
<dbReference type="InterPro" id="IPR000547">
    <property type="entry name" value="Clathrin_H-chain/VPS_repeat"/>
</dbReference>
<dbReference type="SUPFAM" id="SSF48371">
    <property type="entry name" value="ARM repeat"/>
    <property type="match status" value="6"/>
</dbReference>
<evidence type="ECO:0000256" key="5">
    <source>
        <dbReference type="ARBA" id="ARBA00023329"/>
    </source>
</evidence>
<dbReference type="Pfam" id="PF09268">
    <property type="entry name" value="Clathrin-link"/>
    <property type="match status" value="1"/>
</dbReference>
<accession>A0A433DCV6</accession>
<feature type="repeat" description="CHCR" evidence="7">
    <location>
        <begin position="1128"/>
        <end position="1269"/>
    </location>
</feature>
<comment type="similarity">
    <text evidence="1 6">Belongs to the clathrin heavy chain family.</text>
</comment>
<protein>
    <recommendedName>
        <fullName evidence="6">Clathrin heavy chain</fullName>
    </recommendedName>
</protein>
<dbReference type="SMART" id="SM00299">
    <property type="entry name" value="CLH"/>
    <property type="match status" value="7"/>
</dbReference>
<dbReference type="GO" id="GO:0006886">
    <property type="term" value="P:intracellular protein transport"/>
    <property type="evidence" value="ECO:0007669"/>
    <property type="project" value="UniProtKB-UniRule"/>
</dbReference>
<feature type="repeat" description="CHCR" evidence="7">
    <location>
        <begin position="833"/>
        <end position="972"/>
    </location>
</feature>
<dbReference type="GO" id="GO:0006898">
    <property type="term" value="P:receptor-mediated endocytosis"/>
    <property type="evidence" value="ECO:0007669"/>
    <property type="project" value="TreeGrafter"/>
</dbReference>
<dbReference type="InterPro" id="IPR015348">
    <property type="entry name" value="Clathrin_H-chain_linker_core"/>
</dbReference>
<dbReference type="FunFam" id="1.25.40.10:FF:000082">
    <property type="entry name" value="Clathrin heavy chain"/>
    <property type="match status" value="1"/>
</dbReference>
<dbReference type="EMBL" id="RBNI01003095">
    <property type="protein sequence ID" value="RUP48680.1"/>
    <property type="molecule type" value="Genomic_DNA"/>
</dbReference>
<dbReference type="InterPro" id="IPR016024">
    <property type="entry name" value="ARM-type_fold"/>
</dbReference>
<evidence type="ECO:0000313" key="11">
    <source>
        <dbReference type="Proteomes" id="UP000268093"/>
    </source>
</evidence>
<keyword evidence="11" id="KW-1185">Reference proteome</keyword>
<dbReference type="FunFam" id="1.25.40.10:FF:000001">
    <property type="entry name" value="Clathrin heavy chain"/>
    <property type="match status" value="1"/>
</dbReference>
<feature type="repeat" description="CHCR" evidence="7">
    <location>
        <begin position="1274"/>
        <end position="1432"/>
    </location>
</feature>
<keyword evidence="4 6" id="KW-0168">Coated pit</keyword>
<organism evidence="10 11">
    <name type="scientific">Jimgerdemannia flammicorona</name>
    <dbReference type="NCBI Taxonomy" id="994334"/>
    <lineage>
        <taxon>Eukaryota</taxon>
        <taxon>Fungi</taxon>
        <taxon>Fungi incertae sedis</taxon>
        <taxon>Mucoromycota</taxon>
        <taxon>Mucoromycotina</taxon>
        <taxon>Endogonomycetes</taxon>
        <taxon>Endogonales</taxon>
        <taxon>Endogonaceae</taxon>
        <taxon>Jimgerdemannia</taxon>
    </lineage>
</organism>
<dbReference type="Pfam" id="PF00637">
    <property type="entry name" value="Clathrin"/>
    <property type="match status" value="7"/>
</dbReference>
<keyword evidence="8" id="KW-0175">Coiled coil</keyword>
<dbReference type="OrthoDB" id="2113814at2759"/>
<dbReference type="FunFam" id="1.25.40.10:FF:000005">
    <property type="entry name" value="Clathrin heavy chain"/>
    <property type="match status" value="1"/>
</dbReference>
<dbReference type="GO" id="GO:0030132">
    <property type="term" value="C:clathrin coat of coated pit"/>
    <property type="evidence" value="ECO:0007669"/>
    <property type="project" value="InterPro"/>
</dbReference>
<dbReference type="FunFam" id="1.25.40.10:FF:000002">
    <property type="entry name" value="Clathrin heavy chain"/>
    <property type="match status" value="1"/>
</dbReference>
<dbReference type="GO" id="GO:0030130">
    <property type="term" value="C:clathrin coat of trans-Golgi network vesicle"/>
    <property type="evidence" value="ECO:0007669"/>
    <property type="project" value="InterPro"/>
</dbReference>
<comment type="caution">
    <text evidence="10">The sequence shown here is derived from an EMBL/GenBank/DDBJ whole genome shotgun (WGS) entry which is preliminary data.</text>
</comment>
<dbReference type="GO" id="GO:0032051">
    <property type="term" value="F:clathrin light chain binding"/>
    <property type="evidence" value="ECO:0007669"/>
    <property type="project" value="InterPro"/>
</dbReference>
<dbReference type="PIRSF" id="PIRSF002290">
    <property type="entry name" value="Clathrin_H_chain"/>
    <property type="match status" value="1"/>
</dbReference>
<dbReference type="Pfam" id="PF01394">
    <property type="entry name" value="Clathrin_propel"/>
    <property type="match status" value="4"/>
</dbReference>
<dbReference type="InterPro" id="IPR016025">
    <property type="entry name" value="Clathrin_H-chain_N"/>
</dbReference>
<dbReference type="InterPro" id="IPR022365">
    <property type="entry name" value="Clathrin_H-chain_propeller_rpt"/>
</dbReference>
<evidence type="ECO:0000256" key="1">
    <source>
        <dbReference type="ARBA" id="ARBA00009535"/>
    </source>
</evidence>
<feature type="repeat" description="CHCR" evidence="7">
    <location>
        <begin position="1435"/>
        <end position="1578"/>
    </location>
</feature>
<dbReference type="PANTHER" id="PTHR10292:SF1">
    <property type="entry name" value="CLATHRIN HEAVY CHAIN"/>
    <property type="match status" value="1"/>
</dbReference>
<feature type="repeat" description="CHCR" evidence="7">
    <location>
        <begin position="979"/>
        <end position="1124"/>
    </location>
</feature>
<dbReference type="PANTHER" id="PTHR10292">
    <property type="entry name" value="CLATHRIN HEAVY CHAIN RELATED"/>
    <property type="match status" value="1"/>
</dbReference>
<dbReference type="InterPro" id="IPR016341">
    <property type="entry name" value="Clathrin_heavy_chain"/>
</dbReference>
<comment type="subcellular location">
    <subcellularLocation>
        <location evidence="6">Cytoplasmic vesicle membrane</location>
        <topology evidence="6">Peripheral membrane protein</topology>
        <orientation evidence="6">Cytoplasmic side</orientation>
    </subcellularLocation>
    <subcellularLocation>
        <location evidence="6">Membrane</location>
        <location evidence="6">Coated pit</location>
        <topology evidence="6">Peripheral membrane protein</topology>
        <orientation evidence="6">Cytoplasmic side</orientation>
    </subcellularLocation>
</comment>
<proteinExistence type="inferred from homology"/>
<dbReference type="GO" id="GO:0006895">
    <property type="term" value="P:Golgi to endosome transport"/>
    <property type="evidence" value="ECO:0007669"/>
    <property type="project" value="TreeGrafter"/>
</dbReference>
<feature type="domain" description="Clathrin heavy chain linker core motif" evidence="9">
    <location>
        <begin position="330"/>
        <end position="353"/>
    </location>
</feature>
<evidence type="ECO:0000256" key="4">
    <source>
        <dbReference type="ARBA" id="ARBA00023176"/>
    </source>
</evidence>
<evidence type="ECO:0000256" key="8">
    <source>
        <dbReference type="SAM" id="Coils"/>
    </source>
</evidence>
<evidence type="ECO:0000259" key="9">
    <source>
        <dbReference type="Pfam" id="PF09268"/>
    </source>
</evidence>
<dbReference type="GO" id="GO:0071439">
    <property type="term" value="C:clathrin complex"/>
    <property type="evidence" value="ECO:0007669"/>
    <property type="project" value="InterPro"/>
</dbReference>
<reference evidence="10 11" key="1">
    <citation type="journal article" date="2018" name="New Phytol.">
        <title>Phylogenomics of Endogonaceae and evolution of mycorrhizas within Mucoromycota.</title>
        <authorList>
            <person name="Chang Y."/>
            <person name="Desiro A."/>
            <person name="Na H."/>
            <person name="Sandor L."/>
            <person name="Lipzen A."/>
            <person name="Clum A."/>
            <person name="Barry K."/>
            <person name="Grigoriev I.V."/>
            <person name="Martin F.M."/>
            <person name="Stajich J.E."/>
            <person name="Smith M.E."/>
            <person name="Bonito G."/>
            <person name="Spatafora J.W."/>
        </authorList>
    </citation>
    <scope>NUCLEOTIDE SEQUENCE [LARGE SCALE GENOMIC DNA]</scope>
    <source>
        <strain evidence="10 11">GMNB39</strain>
    </source>
</reference>
<sequence>MADILPIKFQEHVQLTSLGINGANIGFNTLTMESDRFICVREKVDETAQVVIVDLANGNELVRRPISADSVIMNPATKVMALKSQRQLQIFNLEMKSKIKSHLMHEDIVYWKWINIKTLGLVSETAVYHWSMEGDSQPTKMFDRHVSLNGCQIINYRVNGDEKWLLLVGISAQAGRVVGAMQLYSKDRGVSQPIEGHAGAFAQIKLDGSVAPTKLFTFSVRGATGAKLHIVEVDHKEGNPAFPKKAVDVFFPPEAANDFPVAMQISNKYDIIYLVTKYGFIHLYDLETGTCIYMNRISGDTIFVTSEHEASSGIIGVNRKGQVLSVCIDETNIIPYIINTLGNTDLALRLASRNGLPGADDLYGARFNQLFASGAFGEAAKVAANSPRGILRTPQTIERFKQVPVGPGQLSPILQYFGILLEKGELNKYESLELARPVLLQGRKQLLEKWLKEDKLECSEELGDIVKQHDLTLALSVYLRAVVPNKVIACFAETQQYSKIILYAKKVGFTPDYASLLQTIMRLDPERGSEFATLLANDEAGPLVEIDRIVDVFMAQNMIQQATSFLLDALKDNKPEHAGLQTRLLEINLINAPQVADAILGNEMFTHYDRVAIGSLCEKAGLYQRALEHYTDIHDIKRILPHIGVLNPEWAVNYFGRLSVDQTLDCLKEMLATNIRQNLQIVVQVATKFSEQLQPHNLIDLFEAYKSNEGLYYYLGSIVNFSQDPLVHFKYIQAACRTGQMKEVERICRESNYYDPEKVKNFLKEAKLSDQLPLIIVCDRFDFVHDLVLYLFHNNLQKYIEIYVQKVNPSRTPAVIGGLLDVGCDEAVIKNLLMSVKGPVPVDQLCDEVEKRNRLKLLLPWLEIRVNEGTQDPSVYNALAKIYIDTNNNPEPFLKENDLYDPRAIGKYCEKRDPYLAFICYQKGFCDYELVHITNENSMFKHQARYLVKRRDIALWQHVLQESNQYRRQLIDQIVAVALPESADPEDVSITVKAFMAADLPNELIELLEKIVLENSAFSDNRNLQNLLILTAIKADKSRVMDYINRLNNYDAPDIANIAIGSDLFEEAFAIFKKYDVNTSAINVLIEHIGSIDRAYEFAERVDQAETWSRLAKAQLDDLRIKEAIDSYIRANDPTNYVEVVNYASRADKFEDLVRFLQMARKHTREPFIETELLFAYAKTKRLTDLEDFLSSPNIAQIQNVGDRCYDEQMFDAAKILFNSISNYARLASTLVHLGEYQNAVDCARKANATKVWKEVNAACIQHREFRLAQICGLHIVVHAEELEELITVYERNGYFDELMALLEGGLGLERAHMGMFTELAILYAKYRPEKMMEHLKLFVSRINIPKVIRACEQAHLWRELVFLFVHYDEFDNSATSMMEHSVDAWEHSAFKEIIVKVSNLEIYYKVCCPWYAGNVKDALRFYLDEQPLLLSDLLAALTPRIDHTRVVQIFQKSDNIPLIKPYLISVQQTNNHAVNTAYNDLLIEEEDFAGLRDSIDHFDNFDSVALAQRLEKHELLEFRRIAAHLYKRNKRWRQSITLSKQDKLFKDAMETAADSKDTTTAEELLQYFVEIGNRECFAALLFTCYDLMRPDVVMELSWRNNLNDFSMPYMINVLREQFNKIDVLEKDVAALKEKSAAQEQQPQQPIMGLGAPLMLTQGPGMGMLPQQTPMMTGASSFSGMQGAPNGMGGGPYGF</sequence>
<dbReference type="FunFam" id="2.130.10.110:FF:000003">
    <property type="entry name" value="Clathrin heavy chain"/>
    <property type="match status" value="1"/>
</dbReference>
<dbReference type="Gene3D" id="2.130.10.110">
    <property type="entry name" value="Clathrin heavy-chain terminal domain"/>
    <property type="match status" value="1"/>
</dbReference>
<keyword evidence="5 6" id="KW-0968">Cytoplasmic vesicle</keyword>
<dbReference type="SUPFAM" id="SSF50989">
    <property type="entry name" value="Clathrin heavy-chain terminal domain"/>
    <property type="match status" value="1"/>
</dbReference>
<feature type="repeat" description="CHCR" evidence="7">
    <location>
        <begin position="686"/>
        <end position="828"/>
    </location>
</feature>
<dbReference type="Proteomes" id="UP000268093">
    <property type="component" value="Unassembled WGS sequence"/>
</dbReference>
<dbReference type="GO" id="GO:0030479">
    <property type="term" value="C:actin cortical patch"/>
    <property type="evidence" value="ECO:0007669"/>
    <property type="project" value="TreeGrafter"/>
</dbReference>
<keyword evidence="3 6" id="KW-0472">Membrane</keyword>